<organism evidence="2 3">
    <name type="scientific">Hyalella azteca</name>
    <name type="common">Amphipod</name>
    <dbReference type="NCBI Taxonomy" id="294128"/>
    <lineage>
        <taxon>Eukaryota</taxon>
        <taxon>Metazoa</taxon>
        <taxon>Ecdysozoa</taxon>
        <taxon>Arthropoda</taxon>
        <taxon>Crustacea</taxon>
        <taxon>Multicrustacea</taxon>
        <taxon>Malacostraca</taxon>
        <taxon>Eumalacostraca</taxon>
        <taxon>Peracarida</taxon>
        <taxon>Amphipoda</taxon>
        <taxon>Senticaudata</taxon>
        <taxon>Talitrida</taxon>
        <taxon>Talitroidea</taxon>
        <taxon>Hyalellidae</taxon>
        <taxon>Hyalella</taxon>
    </lineage>
</organism>
<sequence length="1295" mass="144968">MHSLDTTSDGMEDNSNERSNLASSPSAEVLKSVEDSLKKLLTARGNEELSGILVHKFSSNSFFLPASKLPHPGAEEVSLQYFLRKVSAAGKSKNSNKLHKQKAHDRTGVSGDLVAGAKTLVDLKKVKIGNLECSETWEIVSIDKNLPEIKLKLELISPVENQNYGVSIQDPIEAQKILEGLDIHLLLNIIQNGMLQLNLSPAEAQVVQALRICRNQLSHSVKVPQPDWLNDVAAVLKEALLCLAQPTQQELIEQEITCILKRLSSETLIGELQAELRRRAPRKAFIERRFLLPSGRECTTSELHGMLMGGLRVRGEVCSGRTSFLLQLYAAWAEPSSSLAAKFRLCLPPLNQLPADDKYPVMAVVRQWAPCTVQDYGEAEVEAVVLAMLGETLVLVDAVSGYDRWPCAASSGWVVTDGILNADLNVRAVADVLHKEELSVTLLPLTEEQVREEVRGWNSRHSTQYSLLQQFQDKELLTCPHALSIFQRITSTVVRNLDLQVMRELVETSHQRLTRDKDDSLDGEFYYEAAFNNILANKQIIEHINGRQVPAYVVGPRNGSFYFKSLGVEEYCAAMYVVNNPHVASWRWLRHSLRFQRVFTFVLQYWNERGLLQKHQNIIENYLSVVLGLYRYKNVRNDYSNAKHWRTQRPLDWTLEQEGFVRVNYSKCKLWLHIFYVLESASGDLMAVQLVLRHLLQYTCWILDVKSFSDAAYEEFSRLCHKIVALFSKQGSVETLERLPLMKLNYRCNLDTLKGLDLLLQALCCLLQLNKPCQVMITEYYNRRDYKYGRAPLVNCLKDVARRLHESRLSVTSFVGPLALPPVSLQEGGFSSLKELRVTVYSCNSVQTLLQSCPQTLRWLNLSVDLIKTPHGDSAQSSYKPPQDNIVQDPSKPSHSNALQAHGHVADQPCAVPPSCYVRLALRYPGALQVMSLFSGVRELRVLRLHGIHPPDAGVAAPSVPSSLHVRCLVLKFVSDYGVKHQPQVVRSWCSSLLSSLTSSCGSFSRLIVARPPAPWSLTEIQSQLRQEALQVQRLIVQGGTVSAEEALTCLRAAGAQPLSPAAHEGAPLRARLPQERLDALRKHKPSGHELLIINVTEGADVREFSEGNPEGLPPHFASLVQAAYESALVSFCYEAQEGALEVLLAPTRDLRLHLTCLDMRDQHVEQLHQVQRTQQVQQVKAVLQLLSRAQYVMLRCPHLTARGFIALITALDAVRGGGAQPYSITLITTLQVQAPPALQEQVQSPPTLQEQAQLLKKHLLKLPLLNYACFCVLDEQGAPRLTVRRTHGGDLKIN</sequence>
<evidence type="ECO:0000256" key="1">
    <source>
        <dbReference type="SAM" id="MobiDB-lite"/>
    </source>
</evidence>
<feature type="region of interest" description="Disordered" evidence="1">
    <location>
        <begin position="1"/>
        <end position="28"/>
    </location>
</feature>
<protein>
    <submittedName>
        <fullName evidence="3">Uncharacterized protein LOC108676708</fullName>
    </submittedName>
</protein>
<dbReference type="KEGG" id="hazt:108676708"/>
<gene>
    <name evidence="3" type="primary">LOC108676708</name>
</gene>
<feature type="region of interest" description="Disordered" evidence="1">
    <location>
        <begin position="871"/>
        <end position="900"/>
    </location>
</feature>
<reference evidence="3" key="1">
    <citation type="submission" date="2025-08" db="UniProtKB">
        <authorList>
            <consortium name="RefSeq"/>
        </authorList>
    </citation>
    <scope>IDENTIFICATION</scope>
    <source>
        <tissue evidence="3">Whole organism</tissue>
    </source>
</reference>
<name>A0A8B7P5G1_HYAAZ</name>
<evidence type="ECO:0000313" key="2">
    <source>
        <dbReference type="Proteomes" id="UP000694843"/>
    </source>
</evidence>
<dbReference type="RefSeq" id="XP_018020326.1">
    <property type="nucleotide sequence ID" value="XM_018164837.2"/>
</dbReference>
<keyword evidence="2" id="KW-1185">Reference proteome</keyword>
<accession>A0A8B7P5G1</accession>
<feature type="compositionally biased region" description="Polar residues" evidence="1">
    <location>
        <begin position="17"/>
        <end position="26"/>
    </location>
</feature>
<proteinExistence type="predicted"/>
<feature type="compositionally biased region" description="Polar residues" evidence="1">
    <location>
        <begin position="874"/>
        <end position="899"/>
    </location>
</feature>
<dbReference type="GeneID" id="108676708"/>
<evidence type="ECO:0000313" key="3">
    <source>
        <dbReference type="RefSeq" id="XP_018020326.1"/>
    </source>
</evidence>
<dbReference type="Proteomes" id="UP000694843">
    <property type="component" value="Unplaced"/>
</dbReference>
<dbReference type="OrthoDB" id="10508912at2759"/>